<keyword evidence="1 2" id="KW-0732">Signal</keyword>
<name>A0A2R3Z7W0_9FLAO</name>
<dbReference type="KEGG" id="grs:C7S20_14340"/>
<protein>
    <submittedName>
        <fullName evidence="4">Opacity protein</fullName>
    </submittedName>
</protein>
<reference evidence="5" key="1">
    <citation type="submission" date="2018-03" db="EMBL/GenBank/DDBJ databases">
        <title>Gramella fulva sp. nov., isolated from a dry surface of tidal flat.</title>
        <authorList>
            <person name="Hwang S.H."/>
            <person name="Hwang W.M."/>
            <person name="Kang K."/>
            <person name="Ahn T.-Y."/>
        </authorList>
    </citation>
    <scope>NUCLEOTIDE SEQUENCE [LARGE SCALE GENOMIC DNA]</scope>
    <source>
        <strain evidence="5">SH35</strain>
    </source>
</reference>
<dbReference type="Pfam" id="PF13505">
    <property type="entry name" value="OMP_b-brl"/>
    <property type="match status" value="1"/>
</dbReference>
<evidence type="ECO:0000259" key="3">
    <source>
        <dbReference type="Pfam" id="PF13505"/>
    </source>
</evidence>
<dbReference type="InterPro" id="IPR027385">
    <property type="entry name" value="Beta-barrel_OMP"/>
</dbReference>
<dbReference type="PROSITE" id="PS51257">
    <property type="entry name" value="PROKAR_LIPOPROTEIN"/>
    <property type="match status" value="1"/>
</dbReference>
<sequence length="193" mass="21671">MKINKKLGLGLLLFFSCLNLTAQQKWTFEFRPDLNFPTTKIENEKFNTGFGFDASISYKFTSAFGVYAGWGWNIYRIENLPDTGNIDIDETGYTFGVIFSHPISDPSFSYFLRLGGIYTHLELENGAGDTIASSDHQPGWEIAAGLDFSYFGSFSLLPQIGYRSFSADFSSEDIYPKIDLNNLFFGIGIAKSF</sequence>
<dbReference type="EMBL" id="CP028136">
    <property type="protein sequence ID" value="AVR46349.1"/>
    <property type="molecule type" value="Genomic_DNA"/>
</dbReference>
<dbReference type="AlphaFoldDB" id="A0A2R3Z7W0"/>
<gene>
    <name evidence="4" type="ORF">C7S20_14340</name>
</gene>
<dbReference type="Proteomes" id="UP000241507">
    <property type="component" value="Chromosome"/>
</dbReference>
<feature type="domain" description="Outer membrane protein beta-barrel" evidence="3">
    <location>
        <begin position="11"/>
        <end position="167"/>
    </location>
</feature>
<dbReference type="OrthoDB" id="1100205at2"/>
<evidence type="ECO:0000256" key="2">
    <source>
        <dbReference type="SAM" id="SignalP"/>
    </source>
</evidence>
<evidence type="ECO:0000256" key="1">
    <source>
        <dbReference type="ARBA" id="ARBA00022729"/>
    </source>
</evidence>
<proteinExistence type="predicted"/>
<dbReference type="SUPFAM" id="SSF56925">
    <property type="entry name" value="OMPA-like"/>
    <property type="match status" value="1"/>
</dbReference>
<feature type="chain" id="PRO_5015310681" evidence="2">
    <location>
        <begin position="23"/>
        <end position="193"/>
    </location>
</feature>
<dbReference type="RefSeq" id="WP_107013123.1">
    <property type="nucleotide sequence ID" value="NZ_CP028136.1"/>
</dbReference>
<organism evidence="4 5">
    <name type="scientific">Christiangramia fulva</name>
    <dbReference type="NCBI Taxonomy" id="2126553"/>
    <lineage>
        <taxon>Bacteria</taxon>
        <taxon>Pseudomonadati</taxon>
        <taxon>Bacteroidota</taxon>
        <taxon>Flavobacteriia</taxon>
        <taxon>Flavobacteriales</taxon>
        <taxon>Flavobacteriaceae</taxon>
        <taxon>Christiangramia</taxon>
    </lineage>
</organism>
<keyword evidence="5" id="KW-1185">Reference proteome</keyword>
<dbReference type="Gene3D" id="2.40.160.20">
    <property type="match status" value="1"/>
</dbReference>
<evidence type="ECO:0000313" key="4">
    <source>
        <dbReference type="EMBL" id="AVR46349.1"/>
    </source>
</evidence>
<accession>A0A2R3Z7W0</accession>
<feature type="signal peptide" evidence="2">
    <location>
        <begin position="1"/>
        <end position="22"/>
    </location>
</feature>
<dbReference type="InterPro" id="IPR011250">
    <property type="entry name" value="OMP/PagP_B-barrel"/>
</dbReference>
<evidence type="ECO:0000313" key="5">
    <source>
        <dbReference type="Proteomes" id="UP000241507"/>
    </source>
</evidence>